<dbReference type="RefSeq" id="WP_380931532.1">
    <property type="nucleotide sequence ID" value="NZ_JBHUGS010000005.1"/>
</dbReference>
<dbReference type="SUPFAM" id="SSF56925">
    <property type="entry name" value="OMPA-like"/>
    <property type="match status" value="1"/>
</dbReference>
<reference evidence="5" key="1">
    <citation type="journal article" date="2019" name="Int. J. Syst. Evol. Microbiol.">
        <title>The Global Catalogue of Microorganisms (GCM) 10K type strain sequencing project: providing services to taxonomists for standard genome sequencing and annotation.</title>
        <authorList>
            <consortium name="The Broad Institute Genomics Platform"/>
            <consortium name="The Broad Institute Genome Sequencing Center for Infectious Disease"/>
            <person name="Wu L."/>
            <person name="Ma J."/>
        </authorList>
    </citation>
    <scope>NUCLEOTIDE SEQUENCE [LARGE SCALE GENOMIC DNA]</scope>
    <source>
        <strain evidence="5">CGMCC 1.12702</strain>
    </source>
</reference>
<keyword evidence="1 2" id="KW-0732">Signal</keyword>
<name>A0ABW4U0J0_9SPHN</name>
<keyword evidence="5" id="KW-1185">Reference proteome</keyword>
<comment type="caution">
    <text evidence="4">The sequence shown here is derived from an EMBL/GenBank/DDBJ whole genome shotgun (WGS) entry which is preliminary data.</text>
</comment>
<dbReference type="EMBL" id="JBHUGS010000005">
    <property type="protein sequence ID" value="MFD1952515.1"/>
    <property type="molecule type" value="Genomic_DNA"/>
</dbReference>
<feature type="signal peptide" evidence="2">
    <location>
        <begin position="1"/>
        <end position="24"/>
    </location>
</feature>
<protein>
    <submittedName>
        <fullName evidence="4">Outer membrane protein</fullName>
    </submittedName>
</protein>
<organism evidence="4 5">
    <name type="scientific">Sphingomonas arantia</name>
    <dbReference type="NCBI Taxonomy" id="1460676"/>
    <lineage>
        <taxon>Bacteria</taxon>
        <taxon>Pseudomonadati</taxon>
        <taxon>Pseudomonadota</taxon>
        <taxon>Alphaproteobacteria</taxon>
        <taxon>Sphingomonadales</taxon>
        <taxon>Sphingomonadaceae</taxon>
        <taxon>Sphingomonas</taxon>
    </lineage>
</organism>
<evidence type="ECO:0000259" key="3">
    <source>
        <dbReference type="Pfam" id="PF13505"/>
    </source>
</evidence>
<evidence type="ECO:0000313" key="4">
    <source>
        <dbReference type="EMBL" id="MFD1952515.1"/>
    </source>
</evidence>
<proteinExistence type="predicted"/>
<accession>A0ABW4U0J0</accession>
<dbReference type="InterPro" id="IPR011250">
    <property type="entry name" value="OMP/PagP_B-barrel"/>
</dbReference>
<feature type="chain" id="PRO_5046126207" evidence="2">
    <location>
        <begin position="25"/>
        <end position="208"/>
    </location>
</feature>
<sequence length="208" mass="21595">MTALATLLRTTTLFALAVPGLAGAQGLPIPFVPHVYAGVEAGRGTRGTTDYAGSGRLGDDEKSLDYGAFAGVELPSLPFGYLAVEGNVGKSDAKTRATSGTGAAAILTQGDADTNWSATARAGINAIPGLAAYGIAGYGAEKVDVTTTNIATGLVTGEDRRSLDGLIYGLGARYTFGRFLGARIEYRRMATEGRYDPERVMGGVYFRL</sequence>
<evidence type="ECO:0000256" key="2">
    <source>
        <dbReference type="SAM" id="SignalP"/>
    </source>
</evidence>
<feature type="domain" description="Outer membrane protein beta-barrel" evidence="3">
    <location>
        <begin position="34"/>
        <end position="192"/>
    </location>
</feature>
<evidence type="ECO:0000313" key="5">
    <source>
        <dbReference type="Proteomes" id="UP001597400"/>
    </source>
</evidence>
<dbReference type="Proteomes" id="UP001597400">
    <property type="component" value="Unassembled WGS sequence"/>
</dbReference>
<gene>
    <name evidence="4" type="ORF">ACFSGX_17190</name>
</gene>
<evidence type="ECO:0000256" key="1">
    <source>
        <dbReference type="ARBA" id="ARBA00022729"/>
    </source>
</evidence>
<dbReference type="Gene3D" id="2.40.160.20">
    <property type="match status" value="1"/>
</dbReference>
<dbReference type="Pfam" id="PF13505">
    <property type="entry name" value="OMP_b-brl"/>
    <property type="match status" value="1"/>
</dbReference>
<dbReference type="InterPro" id="IPR027385">
    <property type="entry name" value="Beta-barrel_OMP"/>
</dbReference>